<evidence type="ECO:0000313" key="3">
    <source>
        <dbReference type="Proteomes" id="UP000324222"/>
    </source>
</evidence>
<keyword evidence="3" id="KW-1185">Reference proteome</keyword>
<gene>
    <name evidence="2" type="ORF">E2C01_013668</name>
</gene>
<dbReference type="Proteomes" id="UP000324222">
    <property type="component" value="Unassembled WGS sequence"/>
</dbReference>
<protein>
    <submittedName>
        <fullName evidence="2">Uncharacterized protein</fullName>
    </submittedName>
</protein>
<evidence type="ECO:0000313" key="2">
    <source>
        <dbReference type="EMBL" id="MPC20713.1"/>
    </source>
</evidence>
<accession>A0A5B7DHU3</accession>
<comment type="caution">
    <text evidence="2">The sequence shown here is derived from an EMBL/GenBank/DDBJ whole genome shotgun (WGS) entry which is preliminary data.</text>
</comment>
<evidence type="ECO:0000256" key="1">
    <source>
        <dbReference type="SAM" id="MobiDB-lite"/>
    </source>
</evidence>
<feature type="compositionally biased region" description="Basic and acidic residues" evidence="1">
    <location>
        <begin position="98"/>
        <end position="108"/>
    </location>
</feature>
<name>A0A5B7DHU3_PORTR</name>
<sequence length="118" mass="12514">MYRCVCLGAKVKSTVVVVVVAALRESGSRLLPSSSPPPQLLESPPLPKTPVHQSAPVFSGIVHAAASRTHSKHAPPRPRPQEATLPLPHCGATCFTPRDIRDLSDTPRCRLASPGAPE</sequence>
<dbReference type="EMBL" id="VSRR010000902">
    <property type="protein sequence ID" value="MPC20713.1"/>
    <property type="molecule type" value="Genomic_DNA"/>
</dbReference>
<reference evidence="2 3" key="1">
    <citation type="submission" date="2019-05" db="EMBL/GenBank/DDBJ databases">
        <title>Another draft genome of Portunus trituberculatus and its Hox gene families provides insights of decapod evolution.</title>
        <authorList>
            <person name="Jeong J.-H."/>
            <person name="Song I."/>
            <person name="Kim S."/>
            <person name="Choi T."/>
            <person name="Kim D."/>
            <person name="Ryu S."/>
            <person name="Kim W."/>
        </authorList>
    </citation>
    <scope>NUCLEOTIDE SEQUENCE [LARGE SCALE GENOMIC DNA]</scope>
    <source>
        <tissue evidence="2">Muscle</tissue>
    </source>
</reference>
<feature type="region of interest" description="Disordered" evidence="1">
    <location>
        <begin position="27"/>
        <end position="118"/>
    </location>
</feature>
<feature type="compositionally biased region" description="Pro residues" evidence="1">
    <location>
        <begin position="34"/>
        <end position="48"/>
    </location>
</feature>
<organism evidence="2 3">
    <name type="scientific">Portunus trituberculatus</name>
    <name type="common">Swimming crab</name>
    <name type="synonym">Neptunus trituberculatus</name>
    <dbReference type="NCBI Taxonomy" id="210409"/>
    <lineage>
        <taxon>Eukaryota</taxon>
        <taxon>Metazoa</taxon>
        <taxon>Ecdysozoa</taxon>
        <taxon>Arthropoda</taxon>
        <taxon>Crustacea</taxon>
        <taxon>Multicrustacea</taxon>
        <taxon>Malacostraca</taxon>
        <taxon>Eumalacostraca</taxon>
        <taxon>Eucarida</taxon>
        <taxon>Decapoda</taxon>
        <taxon>Pleocyemata</taxon>
        <taxon>Brachyura</taxon>
        <taxon>Eubrachyura</taxon>
        <taxon>Portunoidea</taxon>
        <taxon>Portunidae</taxon>
        <taxon>Portuninae</taxon>
        <taxon>Portunus</taxon>
    </lineage>
</organism>
<dbReference type="AlphaFoldDB" id="A0A5B7DHU3"/>
<proteinExistence type="predicted"/>